<gene>
    <name evidence="5" type="ORF">PNOK_0613400</name>
</gene>
<comment type="similarity">
    <text evidence="1">Belongs to the HpcH/HpaI aldolase family.</text>
</comment>
<keyword evidence="6" id="KW-1185">Reference proteome</keyword>
<dbReference type="GO" id="GO:0016832">
    <property type="term" value="F:aldehyde-lyase activity"/>
    <property type="evidence" value="ECO:0007669"/>
    <property type="project" value="TreeGrafter"/>
</dbReference>
<evidence type="ECO:0000256" key="1">
    <source>
        <dbReference type="ARBA" id="ARBA00005568"/>
    </source>
</evidence>
<dbReference type="Proteomes" id="UP000217199">
    <property type="component" value="Unassembled WGS sequence"/>
</dbReference>
<keyword evidence="3" id="KW-0456">Lyase</keyword>
<dbReference type="Pfam" id="PF03328">
    <property type="entry name" value="HpcH_HpaI"/>
    <property type="match status" value="1"/>
</dbReference>
<evidence type="ECO:0000259" key="4">
    <source>
        <dbReference type="Pfam" id="PF03328"/>
    </source>
</evidence>
<evidence type="ECO:0000313" key="5">
    <source>
        <dbReference type="EMBL" id="PAV17648.1"/>
    </source>
</evidence>
<reference evidence="5 6" key="1">
    <citation type="journal article" date="2017" name="Mol. Ecol.">
        <title>Comparative and population genomic landscape of Phellinus noxius: A hypervariable fungus causing root rot in trees.</title>
        <authorList>
            <person name="Chung C.L."/>
            <person name="Lee T.J."/>
            <person name="Akiba M."/>
            <person name="Lee H.H."/>
            <person name="Kuo T.H."/>
            <person name="Liu D."/>
            <person name="Ke H.M."/>
            <person name="Yokoi T."/>
            <person name="Roa M.B."/>
            <person name="Lu M.J."/>
            <person name="Chang Y.Y."/>
            <person name="Ann P.J."/>
            <person name="Tsai J.N."/>
            <person name="Chen C.Y."/>
            <person name="Tzean S.S."/>
            <person name="Ota Y."/>
            <person name="Hattori T."/>
            <person name="Sahashi N."/>
            <person name="Liou R.F."/>
            <person name="Kikuchi T."/>
            <person name="Tsai I.J."/>
        </authorList>
    </citation>
    <scope>NUCLEOTIDE SEQUENCE [LARGE SCALE GENOMIC DNA]</scope>
    <source>
        <strain evidence="5 6">FFPRI411160</strain>
    </source>
</reference>
<proteinExistence type="inferred from homology"/>
<dbReference type="PANTHER" id="PTHR30502">
    <property type="entry name" value="2-KETO-3-DEOXY-L-RHAMNONATE ALDOLASE"/>
    <property type="match status" value="1"/>
</dbReference>
<dbReference type="InterPro" id="IPR005000">
    <property type="entry name" value="Aldolase/citrate-lyase_domain"/>
</dbReference>
<dbReference type="STRING" id="2282107.A0A286UDN0"/>
<dbReference type="AlphaFoldDB" id="A0A286UDN0"/>
<dbReference type="Gene3D" id="3.20.20.60">
    <property type="entry name" value="Phosphoenolpyruvate-binding domains"/>
    <property type="match status" value="1"/>
</dbReference>
<dbReference type="SUPFAM" id="SSF51621">
    <property type="entry name" value="Phosphoenolpyruvate/pyruvate domain"/>
    <property type="match status" value="1"/>
</dbReference>
<name>A0A286UDN0_9AGAM</name>
<evidence type="ECO:0000256" key="3">
    <source>
        <dbReference type="ARBA" id="ARBA00023239"/>
    </source>
</evidence>
<dbReference type="EMBL" id="NBII01000006">
    <property type="protein sequence ID" value="PAV17648.1"/>
    <property type="molecule type" value="Genomic_DNA"/>
</dbReference>
<dbReference type="InParanoid" id="A0A286UDN0"/>
<organism evidence="5 6">
    <name type="scientific">Pyrrhoderma noxium</name>
    <dbReference type="NCBI Taxonomy" id="2282107"/>
    <lineage>
        <taxon>Eukaryota</taxon>
        <taxon>Fungi</taxon>
        <taxon>Dikarya</taxon>
        <taxon>Basidiomycota</taxon>
        <taxon>Agaricomycotina</taxon>
        <taxon>Agaricomycetes</taxon>
        <taxon>Hymenochaetales</taxon>
        <taxon>Hymenochaetaceae</taxon>
        <taxon>Pyrrhoderma</taxon>
    </lineage>
</organism>
<sequence>MKIWQLLDPKNLSYATGLIHMGKKITSQMTQRTCYFLSCLRPSTNPLILRTEMPIRIPLKELFSAGKTAFGAWNTIPGIGIVRTISSTPGISWVCVDAEHGQINDTHIYAHTTAISASGCSPIVRIPDANAWWAKRALDAGAHGVMVPLLRDAASVRETVASMKYPPHGIRGFGPMYTHHAFGPDCTSEEYKAGANDLYVLVQIETKESIQNLEEIAQVDGLDVLFIGPFDLALNLEVSFGGNEHEDAIQRILKTAHKYGKKAAIYCTNGDQARIRAEQGFDMISIATDVDILANGYAASISRATNLDTNVSSGYSAT</sequence>
<dbReference type="PANTHER" id="PTHR30502:SF0">
    <property type="entry name" value="PHOSPHOENOLPYRUVATE CARBOXYLASE FAMILY PROTEIN"/>
    <property type="match status" value="1"/>
</dbReference>
<dbReference type="InterPro" id="IPR040442">
    <property type="entry name" value="Pyrv_kinase-like_dom_sf"/>
</dbReference>
<protein>
    <submittedName>
        <fullName evidence="5">Phosphoenolpyruvate pyruvate domain-containing</fullName>
    </submittedName>
</protein>
<evidence type="ECO:0000313" key="6">
    <source>
        <dbReference type="Proteomes" id="UP000217199"/>
    </source>
</evidence>
<feature type="domain" description="HpcH/HpaI aldolase/citrate lyase" evidence="4">
    <location>
        <begin position="87"/>
        <end position="294"/>
    </location>
</feature>
<dbReference type="GO" id="GO:0046872">
    <property type="term" value="F:metal ion binding"/>
    <property type="evidence" value="ECO:0007669"/>
    <property type="project" value="UniProtKB-KW"/>
</dbReference>
<dbReference type="OrthoDB" id="1621678at2759"/>
<dbReference type="GO" id="GO:0005737">
    <property type="term" value="C:cytoplasm"/>
    <property type="evidence" value="ECO:0007669"/>
    <property type="project" value="TreeGrafter"/>
</dbReference>
<comment type="caution">
    <text evidence="5">The sequence shown here is derived from an EMBL/GenBank/DDBJ whole genome shotgun (WGS) entry which is preliminary data.</text>
</comment>
<accession>A0A286UDN0</accession>
<keyword evidence="2" id="KW-0479">Metal-binding</keyword>
<dbReference type="InterPro" id="IPR015813">
    <property type="entry name" value="Pyrv/PenolPyrv_kinase-like_dom"/>
</dbReference>
<evidence type="ECO:0000256" key="2">
    <source>
        <dbReference type="ARBA" id="ARBA00022723"/>
    </source>
</evidence>
<dbReference type="InterPro" id="IPR050251">
    <property type="entry name" value="HpcH-HpaI_aldolase"/>
</dbReference>